<sequence>MFDDLKNIHQIIFEAYRRLLRLSNIEIPPLEHD</sequence>
<dbReference type="EMBL" id="M61830">
    <property type="protein sequence ID" value="AAA32593.1"/>
    <property type="molecule type" value="Genomic_DNA"/>
</dbReference>
<protein>
    <submittedName>
        <fullName evidence="1">Salmonella bacteriophage PSP3 open reading frames</fullName>
    </submittedName>
</protein>
<accession>Q04278</accession>
<organism evidence="1">
    <name type="scientific">Eganvirus PsP3</name>
    <dbReference type="NCBI Taxonomy" id="12407"/>
    <lineage>
        <taxon>Viruses</taxon>
        <taxon>Duplodnaviria</taxon>
        <taxon>Heunggongvirae</taxon>
        <taxon>Uroviricota</taxon>
        <taxon>Caudoviricetes</taxon>
        <taxon>Peduoviridae</taxon>
        <taxon>Eganvirus</taxon>
    </lineage>
</organism>
<proteinExistence type="predicted"/>
<evidence type="ECO:0000313" key="1">
    <source>
        <dbReference type="EMBL" id="AAA32593.1"/>
    </source>
</evidence>
<reference evidence="1" key="1">
    <citation type="submission" date="1991-04" db="EMBL/GenBank/DDBJ databases">
        <title>Salmonella phage PSP3 is like a member of the P2-like phage group.</title>
        <authorList>
            <person name="Bullas L.R."/>
            <person name="Mostaghimi A.R."/>
            <person name="Rajadas P.T."/>
            <person name="Zuccarelli A.J."/>
        </authorList>
    </citation>
    <scope>NUCLEOTIDE SEQUENCE</scope>
</reference>
<name>Q04278_9CAUD</name>